<dbReference type="HOGENOM" id="CLU_048756_0_1_5"/>
<sequence>MQKVLGGRSALPHGAAAPLIGRGLAGQRGDRRTMALTYYVLDVFTERPFGGNPLAVVLDADNLSDADMQTIAREFNLSETVFVLTPTSAGHTARIRIFTPSRELAFAGHPTLGAAVLLAELRAPLLNGERDAIIALEEEIGSVRVGVRLRSQAAAYGEFDAPKATETLERLSEPEEISAAVGLIPTEVGFENHKPTLLRGTNNFAFVPVANLEAMAKVKVAPQRWAQVFTARDVHGVYLYTRQSVRVQSAFHTRMFAPDLGVPEDPATGSAAAGFAYVVNEFDELPDGTHKRAIEQGIEMERPSTITLTMTVGRGKLETVRIGGHAIRVAEGTLIF</sequence>
<protein>
    <submittedName>
        <fullName evidence="3">Phenazine biosynthesis protein PhzF family</fullName>
    </submittedName>
</protein>
<dbReference type="NCBIfam" id="TIGR00654">
    <property type="entry name" value="PhzF_family"/>
    <property type="match status" value="1"/>
</dbReference>
<evidence type="ECO:0000313" key="4">
    <source>
        <dbReference type="Proteomes" id="UP000005952"/>
    </source>
</evidence>
<dbReference type="GO" id="GO:0016853">
    <property type="term" value="F:isomerase activity"/>
    <property type="evidence" value="ECO:0007669"/>
    <property type="project" value="TreeGrafter"/>
</dbReference>
<name>N0B489_9HYPH</name>
<keyword evidence="4" id="KW-1185">Reference proteome</keyword>
<accession>N0B489</accession>
<dbReference type="PIRSF" id="PIRSF016184">
    <property type="entry name" value="PhzC_PhzF"/>
    <property type="match status" value="1"/>
</dbReference>
<dbReference type="AlphaFoldDB" id="N0B489"/>
<proteinExistence type="inferred from homology"/>
<dbReference type="Pfam" id="PF02567">
    <property type="entry name" value="PhzC-PhzF"/>
    <property type="match status" value="1"/>
</dbReference>
<organism evidence="3 4">
    <name type="scientific">Hyphomicrobium denitrificans 1NES1</name>
    <dbReference type="NCBI Taxonomy" id="670307"/>
    <lineage>
        <taxon>Bacteria</taxon>
        <taxon>Pseudomonadati</taxon>
        <taxon>Pseudomonadota</taxon>
        <taxon>Alphaproteobacteria</taxon>
        <taxon>Hyphomicrobiales</taxon>
        <taxon>Hyphomicrobiaceae</taxon>
        <taxon>Hyphomicrobium</taxon>
    </lineage>
</organism>
<dbReference type="PANTHER" id="PTHR13774:SF32">
    <property type="entry name" value="ANTISENSE-ENHANCING SEQUENCE 1"/>
    <property type="match status" value="1"/>
</dbReference>
<dbReference type="KEGG" id="hdt:HYPDE_33358"/>
<comment type="similarity">
    <text evidence="1">Belongs to the PhzF family.</text>
</comment>
<dbReference type="InterPro" id="IPR003719">
    <property type="entry name" value="Phenazine_PhzF-like"/>
</dbReference>
<dbReference type="Proteomes" id="UP000005952">
    <property type="component" value="Chromosome"/>
</dbReference>
<dbReference type="eggNOG" id="COG0384">
    <property type="taxonomic scope" value="Bacteria"/>
</dbReference>
<reference evidence="3 4" key="1">
    <citation type="journal article" date="2013" name="Genome Announc.">
        <title>Genome sequences for three denitrifying bacterial strains isolated from a uranium- and nitrate-contaminated subsurface environment.</title>
        <authorList>
            <person name="Venkatramanan R."/>
            <person name="Prakash O."/>
            <person name="Woyke T."/>
            <person name="Chain P."/>
            <person name="Goodwin L.A."/>
            <person name="Watson D."/>
            <person name="Brooks S."/>
            <person name="Kostka J.E."/>
            <person name="Green S.J."/>
        </authorList>
    </citation>
    <scope>NUCLEOTIDE SEQUENCE [LARGE SCALE GENOMIC DNA]</scope>
    <source>
        <strain evidence="3 4">1NES1</strain>
    </source>
</reference>
<dbReference type="SUPFAM" id="SSF54506">
    <property type="entry name" value="Diaminopimelate epimerase-like"/>
    <property type="match status" value="1"/>
</dbReference>
<dbReference type="GO" id="GO:0005737">
    <property type="term" value="C:cytoplasm"/>
    <property type="evidence" value="ECO:0007669"/>
    <property type="project" value="TreeGrafter"/>
</dbReference>
<feature type="active site" evidence="2">
    <location>
        <position position="79"/>
    </location>
</feature>
<evidence type="ECO:0000256" key="1">
    <source>
        <dbReference type="ARBA" id="ARBA00008270"/>
    </source>
</evidence>
<dbReference type="Gene3D" id="3.10.310.10">
    <property type="entry name" value="Diaminopimelate Epimerase, Chain A, domain 1"/>
    <property type="match status" value="2"/>
</dbReference>
<gene>
    <name evidence="3" type="ORF">HYPDE_33358</name>
</gene>
<dbReference type="PANTHER" id="PTHR13774">
    <property type="entry name" value="PHENAZINE BIOSYNTHESIS PROTEIN"/>
    <property type="match status" value="1"/>
</dbReference>
<dbReference type="EMBL" id="CP005587">
    <property type="protein sequence ID" value="AGK58344.1"/>
    <property type="molecule type" value="Genomic_DNA"/>
</dbReference>
<evidence type="ECO:0000313" key="3">
    <source>
        <dbReference type="EMBL" id="AGK58344.1"/>
    </source>
</evidence>
<evidence type="ECO:0000256" key="2">
    <source>
        <dbReference type="PIRSR" id="PIRSR016184-1"/>
    </source>
</evidence>